<dbReference type="AlphaFoldDB" id="A0A6L5QFU9"/>
<proteinExistence type="predicted"/>
<reference evidence="1 2" key="1">
    <citation type="submission" date="2019-11" db="EMBL/GenBank/DDBJ databases">
        <title>Novel species isolated from a subtropical stream in China.</title>
        <authorList>
            <person name="Lu H."/>
        </authorList>
    </citation>
    <scope>NUCLEOTIDE SEQUENCE [LARGE SCALE GENOMIC DNA]</scope>
    <source>
        <strain evidence="1 2">FT25W</strain>
    </source>
</reference>
<dbReference type="EMBL" id="WKJM01000006">
    <property type="protein sequence ID" value="MRX08142.1"/>
    <property type="molecule type" value="Genomic_DNA"/>
</dbReference>
<evidence type="ECO:0000313" key="2">
    <source>
        <dbReference type="Proteomes" id="UP000481037"/>
    </source>
</evidence>
<accession>A0A6L5QFU9</accession>
<sequence>MKLQKQLNNQFMELGQGAVSTKQENTSSILEQIFSAFDKRPQLDHVFHGVRRIKLGKHGSRSSLFYSKKCGGFIPVESRLELRHCYQLEADRTVKRYRTQAIKIPRAGKYLVPDFLIEFVDGKFEVHEVKLDVRLGNEALRLKLQFALEFLLADGLAYRVITEKNLPQSHVEQNIVMLYDRGGRLTVSELQLDLLRKLVLAILPGERTVCRIREELRRVGMPSFLLENALFSGVLSCELAHPIRSQSLVEVPA</sequence>
<keyword evidence="2" id="KW-1185">Reference proteome</keyword>
<comment type="caution">
    <text evidence="1">The sequence shown here is derived from an EMBL/GenBank/DDBJ whole genome shotgun (WGS) entry which is preliminary data.</text>
</comment>
<name>A0A6L5QFU9_9BURK</name>
<dbReference type="RefSeq" id="WP_154363889.1">
    <property type="nucleotide sequence ID" value="NZ_WKJM01000006.1"/>
</dbReference>
<organism evidence="1 2">
    <name type="scientific">Duganella alba</name>
    <dbReference type="NCBI Taxonomy" id="2666081"/>
    <lineage>
        <taxon>Bacteria</taxon>
        <taxon>Pseudomonadati</taxon>
        <taxon>Pseudomonadota</taxon>
        <taxon>Betaproteobacteria</taxon>
        <taxon>Burkholderiales</taxon>
        <taxon>Oxalobacteraceae</taxon>
        <taxon>Telluria group</taxon>
        <taxon>Duganella</taxon>
    </lineage>
</organism>
<evidence type="ECO:0000313" key="1">
    <source>
        <dbReference type="EMBL" id="MRX08142.1"/>
    </source>
</evidence>
<gene>
    <name evidence="1" type="ORF">GJ697_09885</name>
</gene>
<dbReference type="Proteomes" id="UP000481037">
    <property type="component" value="Unassembled WGS sequence"/>
</dbReference>
<protein>
    <submittedName>
        <fullName evidence="1">Uncharacterized protein</fullName>
    </submittedName>
</protein>